<dbReference type="InterPro" id="IPR005804">
    <property type="entry name" value="FA_desaturase_dom"/>
</dbReference>
<feature type="domain" description="Fatty acid desaturase" evidence="3">
    <location>
        <begin position="70"/>
        <end position="304"/>
    </location>
</feature>
<name>A0A5N0E8X6_9NOCA</name>
<dbReference type="AlphaFoldDB" id="A0A5N0E8X6"/>
<accession>A0A5N0E8X6</accession>
<keyword evidence="2" id="KW-0812">Transmembrane</keyword>
<gene>
    <name evidence="4" type="ORF">F3087_27470</name>
</gene>
<sequence length="370" mass="42703">MPQKDRVQQRCRASRPPVGGFKRELSPEVKEAVKDIHNSRDNWHGPLDLFVDWLVIFGVVITVVSCDYQPVVYVIGVLVVGGRQRALRSLMHEASHLKLTRHGPLNKWLGRVFIAWPVFSGLSSYTCAHCEHHRHLWDDRRDPKLLGYMRLGLVNPRDMKQFVRRHLVKPLLLAHVPFQVTADLIGRDEDRKETRLRILFLVVVSAGFILTGFGLDFLLLWVVPYVTFYQVLRYWSDIADHAGLRSDNPWQATRSWDASWLVRQFLAPHNSNWHLAHHLYPAVPHYRIHRLHKTLQAAPSYQQAHHCDGFLFTRGQCRPSVVQDVLRPERLAQIRSRHPDGCEHRGSVLSDCVQSCPVTALRPVDASEIE</sequence>
<proteinExistence type="predicted"/>
<dbReference type="Pfam" id="PF00487">
    <property type="entry name" value="FA_desaturase"/>
    <property type="match status" value="1"/>
</dbReference>
<comment type="caution">
    <text evidence="4">The sequence shown here is derived from an EMBL/GenBank/DDBJ whole genome shotgun (WGS) entry which is preliminary data.</text>
</comment>
<keyword evidence="2" id="KW-1133">Transmembrane helix</keyword>
<protein>
    <submittedName>
        <fullName evidence="4">Fatty acid desaturase family protein</fullName>
    </submittedName>
</protein>
<dbReference type="EMBL" id="VXLC01000015">
    <property type="protein sequence ID" value="KAA8885393.1"/>
    <property type="molecule type" value="Genomic_DNA"/>
</dbReference>
<evidence type="ECO:0000256" key="1">
    <source>
        <dbReference type="SAM" id="MobiDB-lite"/>
    </source>
</evidence>
<dbReference type="Proteomes" id="UP000323876">
    <property type="component" value="Unassembled WGS sequence"/>
</dbReference>
<keyword evidence="5" id="KW-1185">Reference proteome</keyword>
<keyword evidence="2" id="KW-0472">Membrane</keyword>
<organism evidence="4 5">
    <name type="scientific">Nocardia colli</name>
    <dbReference type="NCBI Taxonomy" id="2545717"/>
    <lineage>
        <taxon>Bacteria</taxon>
        <taxon>Bacillati</taxon>
        <taxon>Actinomycetota</taxon>
        <taxon>Actinomycetes</taxon>
        <taxon>Mycobacteriales</taxon>
        <taxon>Nocardiaceae</taxon>
        <taxon>Nocardia</taxon>
    </lineage>
</organism>
<dbReference type="GO" id="GO:0006629">
    <property type="term" value="P:lipid metabolic process"/>
    <property type="evidence" value="ECO:0007669"/>
    <property type="project" value="InterPro"/>
</dbReference>
<reference evidence="4 5" key="1">
    <citation type="submission" date="2019-09" db="EMBL/GenBank/DDBJ databases">
        <authorList>
            <person name="Wang X."/>
        </authorList>
    </citation>
    <scope>NUCLEOTIDE SEQUENCE [LARGE SCALE GENOMIC DNA]</scope>
    <source>
        <strain evidence="4 5">CICC 11023</strain>
    </source>
</reference>
<feature type="transmembrane region" description="Helical" evidence="2">
    <location>
        <begin position="53"/>
        <end position="81"/>
    </location>
</feature>
<feature type="region of interest" description="Disordered" evidence="1">
    <location>
        <begin position="1"/>
        <end position="21"/>
    </location>
</feature>
<dbReference type="RefSeq" id="WP_150404951.1">
    <property type="nucleotide sequence ID" value="NZ_VXLC01000015.1"/>
</dbReference>
<evidence type="ECO:0000256" key="2">
    <source>
        <dbReference type="SAM" id="Phobius"/>
    </source>
</evidence>
<feature type="transmembrane region" description="Helical" evidence="2">
    <location>
        <begin position="198"/>
        <end position="223"/>
    </location>
</feature>
<evidence type="ECO:0000259" key="3">
    <source>
        <dbReference type="Pfam" id="PF00487"/>
    </source>
</evidence>
<evidence type="ECO:0000313" key="4">
    <source>
        <dbReference type="EMBL" id="KAA8885393.1"/>
    </source>
</evidence>
<evidence type="ECO:0000313" key="5">
    <source>
        <dbReference type="Proteomes" id="UP000323876"/>
    </source>
</evidence>
<dbReference type="OrthoDB" id="9800167at2"/>
<dbReference type="CDD" id="cd03510">
    <property type="entry name" value="Rhizobitoxine-FADS-like"/>
    <property type="match status" value="1"/>
</dbReference>